<sequence>MKKNFKIFSITLLVFLATFQAKAHHGYPQYNLGGEGMALHGKIVTYRISNPHSYMTLIVVDDAGEEEVWAIETTDTARGMRTKGFTPTTLQAGDEVTMMVAPALNGDRTAVFRSVELADGTILPASGQ</sequence>
<feature type="chain" id="PRO_5012675510" description="Copper-binding protein" evidence="1">
    <location>
        <begin position="24"/>
        <end position="128"/>
    </location>
</feature>
<evidence type="ECO:0000313" key="3">
    <source>
        <dbReference type="Proteomes" id="UP000228987"/>
    </source>
</evidence>
<dbReference type="Pfam" id="PF19649">
    <property type="entry name" value="DUF6152"/>
    <property type="match status" value="1"/>
</dbReference>
<accession>A0A2A5CGC4</accession>
<name>A0A2A5CGC4_9GAMM</name>
<dbReference type="AlphaFoldDB" id="A0A2A5CGC4"/>
<evidence type="ECO:0008006" key="4">
    <source>
        <dbReference type="Google" id="ProtNLM"/>
    </source>
</evidence>
<dbReference type="EMBL" id="NVWI01000002">
    <property type="protein sequence ID" value="PCJ42909.1"/>
    <property type="molecule type" value="Genomic_DNA"/>
</dbReference>
<protein>
    <recommendedName>
        <fullName evidence="4">Copper-binding protein</fullName>
    </recommendedName>
</protein>
<reference evidence="3" key="1">
    <citation type="submission" date="2017-08" db="EMBL/GenBank/DDBJ databases">
        <title>A dynamic microbial community with high functional redundancy inhabits the cold, oxic subseafloor aquifer.</title>
        <authorList>
            <person name="Tully B.J."/>
            <person name="Wheat C.G."/>
            <person name="Glazer B.T."/>
            <person name="Huber J.A."/>
        </authorList>
    </citation>
    <scope>NUCLEOTIDE SEQUENCE [LARGE SCALE GENOMIC DNA]</scope>
</reference>
<gene>
    <name evidence="2" type="ORF">COA71_05285</name>
</gene>
<organism evidence="2 3">
    <name type="scientific">SAR86 cluster bacterium</name>
    <dbReference type="NCBI Taxonomy" id="2030880"/>
    <lineage>
        <taxon>Bacteria</taxon>
        <taxon>Pseudomonadati</taxon>
        <taxon>Pseudomonadota</taxon>
        <taxon>Gammaproteobacteria</taxon>
        <taxon>SAR86 cluster</taxon>
    </lineage>
</organism>
<proteinExistence type="predicted"/>
<keyword evidence="1" id="KW-0732">Signal</keyword>
<dbReference type="InterPro" id="IPR046150">
    <property type="entry name" value="DUF6152"/>
</dbReference>
<dbReference type="Proteomes" id="UP000228987">
    <property type="component" value="Unassembled WGS sequence"/>
</dbReference>
<evidence type="ECO:0000256" key="1">
    <source>
        <dbReference type="SAM" id="SignalP"/>
    </source>
</evidence>
<evidence type="ECO:0000313" key="2">
    <source>
        <dbReference type="EMBL" id="PCJ42909.1"/>
    </source>
</evidence>
<comment type="caution">
    <text evidence="2">The sequence shown here is derived from an EMBL/GenBank/DDBJ whole genome shotgun (WGS) entry which is preliminary data.</text>
</comment>
<feature type="signal peptide" evidence="1">
    <location>
        <begin position="1"/>
        <end position="23"/>
    </location>
</feature>